<gene>
    <name evidence="2" type="ORF">ACFPCV_26850</name>
</gene>
<dbReference type="Gene3D" id="3.10.180.10">
    <property type="entry name" value="2,3-Dihydroxybiphenyl 1,2-Dioxygenase, domain 1"/>
    <property type="match status" value="1"/>
</dbReference>
<dbReference type="Proteomes" id="UP001595859">
    <property type="component" value="Unassembled WGS sequence"/>
</dbReference>
<comment type="caution">
    <text evidence="2">The sequence shown here is derived from an EMBL/GenBank/DDBJ whole genome shotgun (WGS) entry which is preliminary data.</text>
</comment>
<keyword evidence="3" id="KW-1185">Reference proteome</keyword>
<dbReference type="InterPro" id="IPR029068">
    <property type="entry name" value="Glyas_Bleomycin-R_OHBP_Dase"/>
</dbReference>
<accession>A0ABV9S844</accession>
<dbReference type="SUPFAM" id="SSF54593">
    <property type="entry name" value="Glyoxalase/Bleomycin resistance protein/Dihydroxybiphenyl dioxygenase"/>
    <property type="match status" value="1"/>
</dbReference>
<evidence type="ECO:0000313" key="3">
    <source>
        <dbReference type="Proteomes" id="UP001595859"/>
    </source>
</evidence>
<reference evidence="3" key="1">
    <citation type="journal article" date="2019" name="Int. J. Syst. Evol. Microbiol.">
        <title>The Global Catalogue of Microorganisms (GCM) 10K type strain sequencing project: providing services to taxonomists for standard genome sequencing and annotation.</title>
        <authorList>
            <consortium name="The Broad Institute Genomics Platform"/>
            <consortium name="The Broad Institute Genome Sequencing Center for Infectious Disease"/>
            <person name="Wu L."/>
            <person name="Ma J."/>
        </authorList>
    </citation>
    <scope>NUCLEOTIDE SEQUENCE [LARGE SCALE GENOMIC DNA]</scope>
    <source>
        <strain evidence="3">ZS-22-S1</strain>
    </source>
</reference>
<name>A0ABV9S844_9PSEU</name>
<sequence>MADEKTVPLLPCRSIDEIAEFYEMLGFTRLYRQVRPHPYVSLRREDLQLDFFSMPEFVPEDSYGTCVVLVPDTGALFGAFAESMRAAHGKLLVSGIPRMTRPRKRKNVGGLSGFSIVDPGGNWIRFFAAGAEPGTEEPATSKLAASLRNAVVMGDSRGDDTQAARIIDTALRRDERTAPPADVLAALAYRAELAARTGDPADVRAFLARAGEIPLTDAERTALADTLTSLDDLAATLPSDDRPVTPGGPPASAGLSG</sequence>
<organism evidence="2 3">
    <name type="scientific">Actinophytocola glycyrrhizae</name>
    <dbReference type="NCBI Taxonomy" id="2044873"/>
    <lineage>
        <taxon>Bacteria</taxon>
        <taxon>Bacillati</taxon>
        <taxon>Actinomycetota</taxon>
        <taxon>Actinomycetes</taxon>
        <taxon>Pseudonocardiales</taxon>
        <taxon>Pseudonocardiaceae</taxon>
    </lineage>
</organism>
<evidence type="ECO:0008006" key="4">
    <source>
        <dbReference type="Google" id="ProtNLM"/>
    </source>
</evidence>
<dbReference type="RefSeq" id="WP_378059117.1">
    <property type="nucleotide sequence ID" value="NZ_JBHSIS010000017.1"/>
</dbReference>
<evidence type="ECO:0000256" key="1">
    <source>
        <dbReference type="SAM" id="MobiDB-lite"/>
    </source>
</evidence>
<proteinExistence type="predicted"/>
<evidence type="ECO:0000313" key="2">
    <source>
        <dbReference type="EMBL" id="MFC4857129.1"/>
    </source>
</evidence>
<feature type="region of interest" description="Disordered" evidence="1">
    <location>
        <begin position="235"/>
        <end position="257"/>
    </location>
</feature>
<protein>
    <recommendedName>
        <fullName evidence="4">VOC family protein</fullName>
    </recommendedName>
</protein>
<dbReference type="EMBL" id="JBHSIS010000017">
    <property type="protein sequence ID" value="MFC4857129.1"/>
    <property type="molecule type" value="Genomic_DNA"/>
</dbReference>